<dbReference type="AlphaFoldDB" id="A0A371F910"/>
<comment type="caution">
    <text evidence="2">The sequence shown here is derived from an EMBL/GenBank/DDBJ whole genome shotgun (WGS) entry which is preliminary data.</text>
</comment>
<evidence type="ECO:0000313" key="3">
    <source>
        <dbReference type="Proteomes" id="UP000257109"/>
    </source>
</evidence>
<evidence type="ECO:0000313" key="2">
    <source>
        <dbReference type="EMBL" id="RDX74772.1"/>
    </source>
</evidence>
<name>A0A371F910_MUCPR</name>
<organism evidence="2 3">
    <name type="scientific">Mucuna pruriens</name>
    <name type="common">Velvet bean</name>
    <name type="synonym">Dolichos pruriens</name>
    <dbReference type="NCBI Taxonomy" id="157652"/>
    <lineage>
        <taxon>Eukaryota</taxon>
        <taxon>Viridiplantae</taxon>
        <taxon>Streptophyta</taxon>
        <taxon>Embryophyta</taxon>
        <taxon>Tracheophyta</taxon>
        <taxon>Spermatophyta</taxon>
        <taxon>Magnoliopsida</taxon>
        <taxon>eudicotyledons</taxon>
        <taxon>Gunneridae</taxon>
        <taxon>Pentapetalae</taxon>
        <taxon>rosids</taxon>
        <taxon>fabids</taxon>
        <taxon>Fabales</taxon>
        <taxon>Fabaceae</taxon>
        <taxon>Papilionoideae</taxon>
        <taxon>50 kb inversion clade</taxon>
        <taxon>NPAAA clade</taxon>
        <taxon>indigoferoid/millettioid clade</taxon>
        <taxon>Phaseoleae</taxon>
        <taxon>Mucuna</taxon>
    </lineage>
</organism>
<keyword evidence="3" id="KW-1185">Reference proteome</keyword>
<feature type="non-terminal residue" evidence="2">
    <location>
        <position position="1"/>
    </location>
</feature>
<sequence>MGRHEMHVLGEILLDIQDYDHLKGDLIDDDGREHGRCDKLGSINGQDPSDSKTLDEHGE</sequence>
<protein>
    <submittedName>
        <fullName evidence="2">Uncharacterized protein</fullName>
    </submittedName>
</protein>
<gene>
    <name evidence="2" type="ORF">CR513_45436</name>
</gene>
<feature type="region of interest" description="Disordered" evidence="1">
    <location>
        <begin position="37"/>
        <end position="59"/>
    </location>
</feature>
<proteinExistence type="predicted"/>
<feature type="compositionally biased region" description="Basic and acidic residues" evidence="1">
    <location>
        <begin position="49"/>
        <end position="59"/>
    </location>
</feature>
<dbReference type="EMBL" id="QJKJ01010066">
    <property type="protein sequence ID" value="RDX74772.1"/>
    <property type="molecule type" value="Genomic_DNA"/>
</dbReference>
<accession>A0A371F910</accession>
<dbReference type="Proteomes" id="UP000257109">
    <property type="component" value="Unassembled WGS sequence"/>
</dbReference>
<evidence type="ECO:0000256" key="1">
    <source>
        <dbReference type="SAM" id="MobiDB-lite"/>
    </source>
</evidence>
<reference evidence="2" key="1">
    <citation type="submission" date="2018-05" db="EMBL/GenBank/DDBJ databases">
        <title>Draft genome of Mucuna pruriens seed.</title>
        <authorList>
            <person name="Nnadi N.E."/>
            <person name="Vos R."/>
            <person name="Hasami M.H."/>
            <person name="Devisetty U.K."/>
            <person name="Aguiy J.C."/>
        </authorList>
    </citation>
    <scope>NUCLEOTIDE SEQUENCE [LARGE SCALE GENOMIC DNA]</scope>
    <source>
        <strain evidence="2">JCA_2017</strain>
    </source>
</reference>